<dbReference type="Pfam" id="PF14907">
    <property type="entry name" value="NTP_transf_5"/>
    <property type="match status" value="1"/>
</dbReference>
<keyword evidence="1" id="KW-0808">Transferase</keyword>
<dbReference type="Proteomes" id="UP000198615">
    <property type="component" value="Unassembled WGS sequence"/>
</dbReference>
<sequence length="296" mass="32920">MEPLLSDEQLETVKRINIANDVLNAALISCYDELAFVATRLQVRPIPLKGLSTAGFYMEFAGRPMRDIDLLVDRNHALSMKTVALGLGFTESSPAAPIDFENNYELPQLSKVVSIRADAKLGPCLEEAGIAFYHNSPNTFAITTLLEIHFDLELSGRIPVQLESDENRLSATSELFYLMYKLYVDAVILNKLKAIKLLGDIIRLVDRRGPFIDWALLNEWSAATNSVGLVTNVMWHLVHTFGLGAVEGGLEQSLKLRAGRNDLYFGDLIGRLVANRSPRYLVLGRTGNKIGVRHHV</sequence>
<protein>
    <submittedName>
        <fullName evidence="1">Uncharacterized nucleotidyltransferase</fullName>
    </submittedName>
</protein>
<dbReference type="InterPro" id="IPR039498">
    <property type="entry name" value="NTP_transf_5"/>
</dbReference>
<dbReference type="AlphaFoldDB" id="A0A8G2EYJ7"/>
<evidence type="ECO:0000313" key="2">
    <source>
        <dbReference type="Proteomes" id="UP000198615"/>
    </source>
</evidence>
<dbReference type="EMBL" id="FNBW01000028">
    <property type="protein sequence ID" value="SDG58912.1"/>
    <property type="molecule type" value="Genomic_DNA"/>
</dbReference>
<proteinExistence type="predicted"/>
<comment type="caution">
    <text evidence="1">The sequence shown here is derived from an EMBL/GenBank/DDBJ whole genome shotgun (WGS) entry which is preliminary data.</text>
</comment>
<evidence type="ECO:0000313" key="1">
    <source>
        <dbReference type="EMBL" id="SDG58912.1"/>
    </source>
</evidence>
<keyword evidence="2" id="KW-1185">Reference proteome</keyword>
<gene>
    <name evidence="1" type="ORF">SAMN05660686_04947</name>
</gene>
<name>A0A8G2EYJ7_9PROT</name>
<reference evidence="1 2" key="1">
    <citation type="submission" date="2016-10" db="EMBL/GenBank/DDBJ databases">
        <authorList>
            <person name="Varghese N."/>
            <person name="Submissions S."/>
        </authorList>
    </citation>
    <scope>NUCLEOTIDE SEQUENCE [LARGE SCALE GENOMIC DNA]</scope>
    <source>
        <strain evidence="1 2">DSM 18839</strain>
    </source>
</reference>
<accession>A0A8G2EYJ7</accession>
<organism evidence="1 2">
    <name type="scientific">Thalassobaculum litoreum DSM 18839</name>
    <dbReference type="NCBI Taxonomy" id="1123362"/>
    <lineage>
        <taxon>Bacteria</taxon>
        <taxon>Pseudomonadati</taxon>
        <taxon>Pseudomonadota</taxon>
        <taxon>Alphaproteobacteria</taxon>
        <taxon>Rhodospirillales</taxon>
        <taxon>Thalassobaculaceae</taxon>
        <taxon>Thalassobaculum</taxon>
    </lineage>
</organism>
<dbReference type="GO" id="GO:0016740">
    <property type="term" value="F:transferase activity"/>
    <property type="evidence" value="ECO:0007669"/>
    <property type="project" value="UniProtKB-KW"/>
</dbReference>